<dbReference type="EMBL" id="GBRH01205161">
    <property type="protein sequence ID" value="JAD92734.1"/>
    <property type="molecule type" value="Transcribed_RNA"/>
</dbReference>
<accession>A0A0A9DW08</accession>
<sequence>MKVSSFRYSGKYNLFSQFHLFILKTFVLR</sequence>
<name>A0A0A9DW08_ARUDO</name>
<proteinExistence type="predicted"/>
<protein>
    <submittedName>
        <fullName evidence="1">Uncharacterized protein</fullName>
    </submittedName>
</protein>
<reference evidence="1" key="1">
    <citation type="submission" date="2014-09" db="EMBL/GenBank/DDBJ databases">
        <authorList>
            <person name="Magalhaes I.L.F."/>
            <person name="Oliveira U."/>
            <person name="Santos F.R."/>
            <person name="Vidigal T.H.D.A."/>
            <person name="Brescovit A.D."/>
            <person name="Santos A.J."/>
        </authorList>
    </citation>
    <scope>NUCLEOTIDE SEQUENCE</scope>
    <source>
        <tissue evidence="1">Shoot tissue taken approximately 20 cm above the soil surface</tissue>
    </source>
</reference>
<organism evidence="1">
    <name type="scientific">Arundo donax</name>
    <name type="common">Giant reed</name>
    <name type="synonym">Donax arundinaceus</name>
    <dbReference type="NCBI Taxonomy" id="35708"/>
    <lineage>
        <taxon>Eukaryota</taxon>
        <taxon>Viridiplantae</taxon>
        <taxon>Streptophyta</taxon>
        <taxon>Embryophyta</taxon>
        <taxon>Tracheophyta</taxon>
        <taxon>Spermatophyta</taxon>
        <taxon>Magnoliopsida</taxon>
        <taxon>Liliopsida</taxon>
        <taxon>Poales</taxon>
        <taxon>Poaceae</taxon>
        <taxon>PACMAD clade</taxon>
        <taxon>Arundinoideae</taxon>
        <taxon>Arundineae</taxon>
        <taxon>Arundo</taxon>
    </lineage>
</organism>
<dbReference type="AlphaFoldDB" id="A0A0A9DW08"/>
<reference evidence="1" key="2">
    <citation type="journal article" date="2015" name="Data Brief">
        <title>Shoot transcriptome of the giant reed, Arundo donax.</title>
        <authorList>
            <person name="Barrero R.A."/>
            <person name="Guerrero F.D."/>
            <person name="Moolhuijzen P."/>
            <person name="Goolsby J.A."/>
            <person name="Tidwell J."/>
            <person name="Bellgard S.E."/>
            <person name="Bellgard M.I."/>
        </authorList>
    </citation>
    <scope>NUCLEOTIDE SEQUENCE</scope>
    <source>
        <tissue evidence="1">Shoot tissue taken approximately 20 cm above the soil surface</tissue>
    </source>
</reference>
<evidence type="ECO:0000313" key="1">
    <source>
        <dbReference type="EMBL" id="JAD92734.1"/>
    </source>
</evidence>